<sequence length="212" mass="23594">MSNYDVKKAFPRLYSSKVGEFEIVDVPPLSYFQVDGHGDPNTTESYANAVRTLYTASYAARAIAKSELGRVHTVAPLEGLWSADDPTVFASRDKAGWDWTMMITQPEWISAEIAHAAVEAARAKAAPAVDLLRFEEYREGVSVQTLHVGPYDDEGPVLARLHDEYMPGNGWTWNGRHHEIYLSDPRRAAPDKLRTVLRQPVKLVRTGVGDPA</sequence>
<name>A0ABS4VU03_9PSEU</name>
<evidence type="ECO:0000259" key="1">
    <source>
        <dbReference type="Pfam" id="PF06445"/>
    </source>
</evidence>
<comment type="caution">
    <text evidence="2">The sequence shown here is derived from an EMBL/GenBank/DDBJ whole genome shotgun (WGS) entry which is preliminary data.</text>
</comment>
<protein>
    <recommendedName>
        <fullName evidence="1">GyrI-like small molecule binding domain-containing protein</fullName>
    </recommendedName>
</protein>
<keyword evidence="3" id="KW-1185">Reference proteome</keyword>
<reference evidence="2 3" key="1">
    <citation type="submission" date="2021-03" db="EMBL/GenBank/DDBJ databases">
        <title>Sequencing the genomes of 1000 actinobacteria strains.</title>
        <authorList>
            <person name="Klenk H.-P."/>
        </authorList>
    </citation>
    <scope>NUCLEOTIDE SEQUENCE [LARGE SCALE GENOMIC DNA]</scope>
    <source>
        <strain evidence="2 3">DSM 45256</strain>
    </source>
</reference>
<proteinExistence type="predicted"/>
<organism evidence="2 3">
    <name type="scientific">Pseudonocardia parietis</name>
    <dbReference type="NCBI Taxonomy" id="570936"/>
    <lineage>
        <taxon>Bacteria</taxon>
        <taxon>Bacillati</taxon>
        <taxon>Actinomycetota</taxon>
        <taxon>Actinomycetes</taxon>
        <taxon>Pseudonocardiales</taxon>
        <taxon>Pseudonocardiaceae</taxon>
        <taxon>Pseudonocardia</taxon>
    </lineage>
</organism>
<dbReference type="InterPro" id="IPR011256">
    <property type="entry name" value="Reg_factor_effector_dom_sf"/>
</dbReference>
<dbReference type="Gene3D" id="3.20.80.10">
    <property type="entry name" value="Regulatory factor, effector binding domain"/>
    <property type="match status" value="1"/>
</dbReference>
<dbReference type="Pfam" id="PF06445">
    <property type="entry name" value="GyrI-like"/>
    <property type="match status" value="1"/>
</dbReference>
<accession>A0ABS4VU03</accession>
<dbReference type="Proteomes" id="UP001519295">
    <property type="component" value="Unassembled WGS sequence"/>
</dbReference>
<dbReference type="SUPFAM" id="SSF55136">
    <property type="entry name" value="Probable bacterial effector-binding domain"/>
    <property type="match status" value="1"/>
</dbReference>
<feature type="domain" description="GyrI-like small molecule binding" evidence="1">
    <location>
        <begin position="20"/>
        <end position="201"/>
    </location>
</feature>
<dbReference type="EMBL" id="JAGINU010000001">
    <property type="protein sequence ID" value="MBP2367271.1"/>
    <property type="molecule type" value="Genomic_DNA"/>
</dbReference>
<evidence type="ECO:0000313" key="3">
    <source>
        <dbReference type="Proteomes" id="UP001519295"/>
    </source>
</evidence>
<dbReference type="InterPro" id="IPR029442">
    <property type="entry name" value="GyrI-like"/>
</dbReference>
<gene>
    <name evidence="2" type="ORF">JOF36_002967</name>
</gene>
<dbReference type="RefSeq" id="WP_210027392.1">
    <property type="nucleotide sequence ID" value="NZ_JAGINU010000001.1"/>
</dbReference>
<evidence type="ECO:0000313" key="2">
    <source>
        <dbReference type="EMBL" id="MBP2367271.1"/>
    </source>
</evidence>